<accession>A0A015JZB8</accession>
<dbReference type="EMBL" id="JEMT01029286">
    <property type="protein sequence ID" value="EXX52516.1"/>
    <property type="molecule type" value="Genomic_DNA"/>
</dbReference>
<evidence type="ECO:0000256" key="2">
    <source>
        <dbReference type="SAM" id="Phobius"/>
    </source>
</evidence>
<feature type="region of interest" description="Disordered" evidence="1">
    <location>
        <begin position="418"/>
        <end position="441"/>
    </location>
</feature>
<keyword evidence="2" id="KW-1133">Transmembrane helix</keyword>
<evidence type="ECO:0000313" key="4">
    <source>
        <dbReference type="Proteomes" id="UP000022910"/>
    </source>
</evidence>
<proteinExistence type="predicted"/>
<evidence type="ECO:0000313" key="3">
    <source>
        <dbReference type="EMBL" id="EXX52516.1"/>
    </source>
</evidence>
<evidence type="ECO:0000256" key="1">
    <source>
        <dbReference type="SAM" id="MobiDB-lite"/>
    </source>
</evidence>
<keyword evidence="2" id="KW-0812">Transmembrane</keyword>
<feature type="transmembrane region" description="Helical" evidence="2">
    <location>
        <begin position="21"/>
        <end position="39"/>
    </location>
</feature>
<organism evidence="3 4">
    <name type="scientific">Rhizophagus irregularis (strain DAOM 197198w)</name>
    <name type="common">Glomus intraradices</name>
    <dbReference type="NCBI Taxonomy" id="1432141"/>
    <lineage>
        <taxon>Eukaryota</taxon>
        <taxon>Fungi</taxon>
        <taxon>Fungi incertae sedis</taxon>
        <taxon>Mucoromycota</taxon>
        <taxon>Glomeromycotina</taxon>
        <taxon>Glomeromycetes</taxon>
        <taxon>Glomerales</taxon>
        <taxon>Glomeraceae</taxon>
        <taxon>Rhizophagus</taxon>
    </lineage>
</organism>
<dbReference type="OrthoDB" id="2403806at2759"/>
<sequence length="441" mass="51290">MFRSFLSFRSTEPKIFNILRLLSVIALTFGLCFYTWISVVEFVSNIYKPDVYFSEGVNSYDKDYNLIGFTYPGFRICPNTSNSYDDNDSLEISLHYLYRDELNSTLFFDNGLNENSLHPYNPNMTYDLHNNPENDKFFDKDNRCRIFNSQISVGGITVSSRYLHGGLLFIITLDNSSNYDYFEINFNSINTTTTLPSLFGKPFEDEGNLSFIPNQHFIVRGQYVIYEFAIKRQMYYSSPFYGIFGFKANEEATHIEINEETLASMQNTSFTVLELRYKSSYIRDEEERYQITVGKLISNLGGFYSAVSGIFILLFGAPKLSPWGICQTSLLCCWPIRRSFKKHLASRYVSHAGIPLAEDPREMPQGAKIEDRVAVLEHLLKEYYLDAYYLEKLRTTRNRYLKLQEQYNDLEGVEILNEEDNHDDDFNDNAYSEKGSTSYKK</sequence>
<dbReference type="Proteomes" id="UP000022910">
    <property type="component" value="Unassembled WGS sequence"/>
</dbReference>
<gene>
    <name evidence="3" type="ORF">RirG_252420</name>
</gene>
<name>A0A015JZB8_RHIIW</name>
<keyword evidence="4" id="KW-1185">Reference proteome</keyword>
<keyword evidence="2" id="KW-0472">Membrane</keyword>
<dbReference type="AlphaFoldDB" id="A0A015JZB8"/>
<feature type="compositionally biased region" description="Acidic residues" evidence="1">
    <location>
        <begin position="418"/>
        <end position="427"/>
    </location>
</feature>
<comment type="caution">
    <text evidence="3">The sequence shown here is derived from an EMBL/GenBank/DDBJ whole genome shotgun (WGS) entry which is preliminary data.</text>
</comment>
<reference evidence="3 4" key="1">
    <citation type="submission" date="2014-02" db="EMBL/GenBank/DDBJ databases">
        <title>Single nucleus genome sequencing reveals high similarity among nuclei of an endomycorrhizal fungus.</title>
        <authorList>
            <person name="Lin K."/>
            <person name="Geurts R."/>
            <person name="Zhang Z."/>
            <person name="Limpens E."/>
            <person name="Saunders D.G."/>
            <person name="Mu D."/>
            <person name="Pang E."/>
            <person name="Cao H."/>
            <person name="Cha H."/>
            <person name="Lin T."/>
            <person name="Zhou Q."/>
            <person name="Shang Y."/>
            <person name="Li Y."/>
            <person name="Ivanov S."/>
            <person name="Sharma T."/>
            <person name="Velzen R.V."/>
            <person name="Ruijter N.D."/>
            <person name="Aanen D.K."/>
            <person name="Win J."/>
            <person name="Kamoun S."/>
            <person name="Bisseling T."/>
            <person name="Huang S."/>
        </authorList>
    </citation>
    <scope>NUCLEOTIDE SEQUENCE [LARGE SCALE GENOMIC DNA]</scope>
    <source>
        <strain evidence="4">DAOM197198w</strain>
    </source>
</reference>
<protein>
    <submittedName>
        <fullName evidence="3">Uncharacterized protein</fullName>
    </submittedName>
</protein>
<dbReference type="HOGENOM" id="CLU_050569_0_0_1"/>